<accession>A0A7R9BEK5</accession>
<dbReference type="EMBL" id="OA882111">
    <property type="protein sequence ID" value="CAD7272901.1"/>
    <property type="molecule type" value="Genomic_DNA"/>
</dbReference>
<dbReference type="Proteomes" id="UP000678499">
    <property type="component" value="Unassembled WGS sequence"/>
</dbReference>
<dbReference type="PANTHER" id="PTHR44269">
    <property type="entry name" value="DEHYDROGENASE/REDUCTASE SDR FAMILY MEMBER 7-RELATED"/>
    <property type="match status" value="1"/>
</dbReference>
<dbReference type="Gene3D" id="3.40.50.720">
    <property type="entry name" value="NAD(P)-binding Rossmann-like Domain"/>
    <property type="match status" value="1"/>
</dbReference>
<dbReference type="SUPFAM" id="SSF51735">
    <property type="entry name" value="NAD(P)-binding Rossmann-fold domains"/>
    <property type="match status" value="1"/>
</dbReference>
<proteinExistence type="predicted"/>
<dbReference type="OrthoDB" id="47007at2759"/>
<evidence type="ECO:0000313" key="2">
    <source>
        <dbReference type="Proteomes" id="UP000678499"/>
    </source>
</evidence>
<organism evidence="1">
    <name type="scientific">Notodromas monacha</name>
    <dbReference type="NCBI Taxonomy" id="399045"/>
    <lineage>
        <taxon>Eukaryota</taxon>
        <taxon>Metazoa</taxon>
        <taxon>Ecdysozoa</taxon>
        <taxon>Arthropoda</taxon>
        <taxon>Crustacea</taxon>
        <taxon>Oligostraca</taxon>
        <taxon>Ostracoda</taxon>
        <taxon>Podocopa</taxon>
        <taxon>Podocopida</taxon>
        <taxon>Cypridocopina</taxon>
        <taxon>Cypridoidea</taxon>
        <taxon>Cyprididae</taxon>
        <taxon>Notodromas</taxon>
    </lineage>
</organism>
<dbReference type="InterPro" id="IPR053011">
    <property type="entry name" value="SDR_family_member_7"/>
</dbReference>
<reference evidence="1" key="1">
    <citation type="submission" date="2020-11" db="EMBL/GenBank/DDBJ databases">
        <authorList>
            <person name="Tran Van P."/>
        </authorList>
    </citation>
    <scope>NUCLEOTIDE SEQUENCE</scope>
</reference>
<dbReference type="PRINTS" id="PR00081">
    <property type="entry name" value="GDHRDH"/>
</dbReference>
<dbReference type="InterPro" id="IPR002347">
    <property type="entry name" value="SDR_fam"/>
</dbReference>
<keyword evidence="2" id="KW-1185">Reference proteome</keyword>
<dbReference type="AlphaFoldDB" id="A0A7R9BEK5"/>
<name>A0A7R9BEK5_9CRUS</name>
<gene>
    <name evidence="1" type="ORF">NMOB1V02_LOCUS816</name>
</gene>
<dbReference type="Pfam" id="PF00106">
    <property type="entry name" value="adh_short"/>
    <property type="match status" value="1"/>
</dbReference>
<dbReference type="PANTHER" id="PTHR44269:SF2">
    <property type="entry name" value="DEHYDROGENASE_REDUCTASE SDR FAMILY MEMBER 7"/>
    <property type="match status" value="1"/>
</dbReference>
<dbReference type="EMBL" id="CAJPEX010000074">
    <property type="protein sequence ID" value="CAG0913053.1"/>
    <property type="molecule type" value="Genomic_DNA"/>
</dbReference>
<dbReference type="InterPro" id="IPR036291">
    <property type="entry name" value="NAD(P)-bd_dom_sf"/>
</dbReference>
<sequence length="267" mass="29556">MLVKAVRLTGVQRLVRHLRYSGDQKDLDGNLKGKVAWITGAGSGIGKSLAQHWATLGVKLVLTDIDEESLTKFDDHLKRHYFCQEGGVSEGDILLLPGDITDVSHHDKWLKEILNKFGKLDILVNNAGRMSQGSLMMPMSAQKSQFEVNVFSHVALTQAVLPYFLEQKQGHIVAVSSLLALLPLSKLAPYSASKATILLIFVHIFPYNLVQSYFTSLRAELWRHNIPVTVLCPGPVGTRLLARTPEPEEKAGDKVCAFTSVVQLYIL</sequence>
<evidence type="ECO:0000313" key="1">
    <source>
        <dbReference type="EMBL" id="CAD7272901.1"/>
    </source>
</evidence>
<protein>
    <submittedName>
        <fullName evidence="1">Uncharacterized protein</fullName>
    </submittedName>
</protein>